<reference evidence="1 2" key="1">
    <citation type="submission" date="2023-04" db="EMBL/GenBank/DDBJ databases">
        <title>Bacteria Genome Submission.</title>
        <authorList>
            <person name="Isaac P."/>
        </authorList>
    </citation>
    <scope>NUCLEOTIDE SEQUENCE [LARGE SCALE GENOMIC DNA]</scope>
    <source>
        <strain evidence="1 2">SampleS7P1</strain>
    </source>
</reference>
<dbReference type="InterPro" id="IPR011990">
    <property type="entry name" value="TPR-like_helical_dom_sf"/>
</dbReference>
<name>A0ABY8R0C2_PARBF</name>
<gene>
    <name evidence="1" type="ORF">QJS64_12420</name>
</gene>
<dbReference type="Gene3D" id="1.25.40.10">
    <property type="entry name" value="Tetratricopeptide repeat domain"/>
    <property type="match status" value="1"/>
</dbReference>
<organism evidence="1 2">
    <name type="scientific">Paraclostridium bifermentans</name>
    <name type="common">Clostridium bifermentans</name>
    <dbReference type="NCBI Taxonomy" id="1490"/>
    <lineage>
        <taxon>Bacteria</taxon>
        <taxon>Bacillati</taxon>
        <taxon>Bacillota</taxon>
        <taxon>Clostridia</taxon>
        <taxon>Peptostreptococcales</taxon>
        <taxon>Peptostreptococcaceae</taxon>
        <taxon>Paraclostridium</taxon>
    </lineage>
</organism>
<dbReference type="EMBL" id="CP124685">
    <property type="protein sequence ID" value="WGX74925.1"/>
    <property type="molecule type" value="Genomic_DNA"/>
</dbReference>
<evidence type="ECO:0008006" key="3">
    <source>
        <dbReference type="Google" id="ProtNLM"/>
    </source>
</evidence>
<dbReference type="Proteomes" id="UP001239169">
    <property type="component" value="Chromosome"/>
</dbReference>
<accession>A0ABY8R0C2</accession>
<sequence>MLGIIYSIYYKDYVSAKYWYEKTREKGCIESIFNLGQLSLKLNEDSEAEKYFKEGSKLGNKKCEYMLASLYYKKSFEAYESLAKENYDNSEEVFKKLPKLILNFDQILIAPFETIDPNEDEDMYVPKYLLYTDEKIDNLYENELTHMIVDGHLEFNIENITK</sequence>
<protein>
    <recommendedName>
        <fullName evidence="3">Sel1 repeat family protein</fullName>
    </recommendedName>
</protein>
<evidence type="ECO:0000313" key="2">
    <source>
        <dbReference type="Proteomes" id="UP001239169"/>
    </source>
</evidence>
<evidence type="ECO:0000313" key="1">
    <source>
        <dbReference type="EMBL" id="WGX74925.1"/>
    </source>
</evidence>
<proteinExistence type="predicted"/>
<dbReference type="SUPFAM" id="SSF81901">
    <property type="entry name" value="HCP-like"/>
    <property type="match status" value="1"/>
</dbReference>
<keyword evidence="2" id="KW-1185">Reference proteome</keyword>